<reference evidence="3 4" key="1">
    <citation type="journal article" date="2014" name="Genome Biol. Evol.">
        <title>Composite Conserved Promoter-Terminator Motifs (PeSLs) that Mediate Modular Shuffling in the Diverse T4-Like Myoviruses.</title>
        <authorList>
            <person name="Comeau A.M."/>
            <person name="Arbiol C."/>
            <person name="Krisch H.M."/>
        </authorList>
    </citation>
    <scope>NUCLEOTIDE SEQUENCE [LARGE SCALE GENOMIC DNA]</scope>
</reference>
<evidence type="ECO:0000259" key="1">
    <source>
        <dbReference type="Pfam" id="PF08993"/>
    </source>
</evidence>
<accession>R9TF30</accession>
<dbReference type="RefSeq" id="YP_008125203.2">
    <property type="nucleotide sequence ID" value="NC_021529.2"/>
</dbReference>
<dbReference type="InterPro" id="IPR015085">
    <property type="entry name" value="Phage_T4_Gp59_N"/>
</dbReference>
<dbReference type="OrthoDB" id="7067at10239"/>
<evidence type="ECO:0000313" key="4">
    <source>
        <dbReference type="Proteomes" id="UP000201461"/>
    </source>
</evidence>
<evidence type="ECO:0000259" key="2">
    <source>
        <dbReference type="Pfam" id="PF08994"/>
    </source>
</evidence>
<keyword evidence="3" id="KW-0378">Hydrolase</keyword>
<dbReference type="GeneID" id="15926504"/>
<organism evidence="3 4">
    <name type="scientific">Vibrio phage nt-1</name>
    <dbReference type="NCBI Taxonomy" id="115992"/>
    <lineage>
        <taxon>Viruses</taxon>
        <taxon>Duplodnaviria</taxon>
        <taxon>Heunggongvirae</taxon>
        <taxon>Uroviricota</taxon>
        <taxon>Caudoviricetes</taxon>
        <taxon>Pantevenvirales</taxon>
        <taxon>Straboviridae</taxon>
        <taxon>Mylasvirus</taxon>
        <taxon>Mylasvirus persius</taxon>
    </lineage>
</organism>
<keyword evidence="4" id="KW-1185">Reference proteome</keyword>
<dbReference type="EMBL" id="HQ317393">
    <property type="protein sequence ID" value="AGN30054.2"/>
    <property type="molecule type" value="Genomic_DNA"/>
</dbReference>
<dbReference type="Gene3D" id="1.10.220.50">
    <property type="entry name" value="Bacteriophage T4, Gp59, helicase assembly protein, C-terminal domain"/>
    <property type="match status" value="1"/>
</dbReference>
<protein>
    <submittedName>
        <fullName evidence="3">Loader of DNA helicase</fullName>
    </submittedName>
</protein>
<dbReference type="InterPro" id="IPR015086">
    <property type="entry name" value="Phage_T4_Gp59_C"/>
</dbReference>
<name>R9TF30_9CAUD</name>
<dbReference type="Pfam" id="PF08993">
    <property type="entry name" value="T4_Gp59_N"/>
    <property type="match status" value="1"/>
</dbReference>
<feature type="domain" description="Bacteriophage T4 Gp59 helicase assembly protein C-terminal" evidence="2">
    <location>
        <begin position="115"/>
        <end position="214"/>
    </location>
</feature>
<keyword evidence="3" id="KW-0347">Helicase</keyword>
<keyword evidence="3" id="KW-0067">ATP-binding</keyword>
<gene>
    <name evidence="3" type="ORF">VPFG_00051</name>
</gene>
<dbReference type="KEGG" id="vg:15926504"/>
<dbReference type="SUPFAM" id="SSF48493">
    <property type="entry name" value="gene 59 helicase assembly protein"/>
    <property type="match status" value="1"/>
</dbReference>
<dbReference type="InterPro" id="IPR037082">
    <property type="entry name" value="Phage_T4_Gp59_C_sf"/>
</dbReference>
<dbReference type="GO" id="GO:0004386">
    <property type="term" value="F:helicase activity"/>
    <property type="evidence" value="ECO:0007669"/>
    <property type="project" value="UniProtKB-KW"/>
</dbReference>
<feature type="domain" description="Bacteriophage T4 Gp59 helicase assembly protein N-terminal" evidence="1">
    <location>
        <begin position="16"/>
        <end position="108"/>
    </location>
</feature>
<dbReference type="InterPro" id="IPR023197">
    <property type="entry name" value="Phage_T4_Gp59_dom_sf"/>
</dbReference>
<evidence type="ECO:0000313" key="3">
    <source>
        <dbReference type="EMBL" id="AGN30054.2"/>
    </source>
</evidence>
<sequence>MKRLLEVDLVLPRTWVNGFSIFRVYCAVKAHMGGKYDISKYKLGMKTPRSAFDKRSDKVFFERLAKRLTLNDCYQLLVSNLAANPNALSYEISGADAHEFWLKHTGFLEIFSQHYKNELLSIFTLINKENKKFKDLFRGEGHPVIMQLVLRNTISIETFVILNRLLNFVPVIDKDYSDDIFWHEFKTRALAYDKLLKIDEELAKEMFIQVKIKVKFKTYYTIQ</sequence>
<dbReference type="Pfam" id="PF08994">
    <property type="entry name" value="T4_Gp59_C"/>
    <property type="match status" value="1"/>
</dbReference>
<dbReference type="Proteomes" id="UP000201461">
    <property type="component" value="Segment"/>
</dbReference>
<dbReference type="Gene3D" id="1.10.8.60">
    <property type="match status" value="1"/>
</dbReference>
<proteinExistence type="inferred from homology"/>
<keyword evidence="3" id="KW-0547">Nucleotide-binding</keyword>
<dbReference type="HAMAP" id="MF_04156">
    <property type="entry name" value="HELIC_LOADER_T4"/>
    <property type="match status" value="1"/>
</dbReference>
<dbReference type="InterPro" id="IPR008944">
    <property type="entry name" value="Phage_T4_Gp59"/>
</dbReference>